<accession>A0ABY8WNH3</accession>
<evidence type="ECO:0000313" key="1">
    <source>
        <dbReference type="EMBL" id="WIM99385.1"/>
    </source>
</evidence>
<reference evidence="1 2" key="1">
    <citation type="submission" date="2023-06" db="EMBL/GenBank/DDBJ databases">
        <authorList>
            <person name="Yushchuk O."/>
            <person name="Binda E."/>
            <person name="Ruckert-Reed C."/>
            <person name="Fedorenko V."/>
            <person name="Kalinowski J."/>
            <person name="Marinelli F."/>
        </authorList>
    </citation>
    <scope>NUCLEOTIDE SEQUENCE [LARGE SCALE GENOMIC DNA]</scope>
    <source>
        <strain evidence="1 2">NRRL 3884</strain>
    </source>
</reference>
<dbReference type="RefSeq" id="WP_284920823.1">
    <property type="nucleotide sequence ID" value="NZ_CP126980.1"/>
</dbReference>
<protein>
    <submittedName>
        <fullName evidence="1">Uncharacterized protein</fullName>
    </submittedName>
</protein>
<organism evidence="1 2">
    <name type="scientific">Actinoplanes oblitus</name>
    <dbReference type="NCBI Taxonomy" id="3040509"/>
    <lineage>
        <taxon>Bacteria</taxon>
        <taxon>Bacillati</taxon>
        <taxon>Actinomycetota</taxon>
        <taxon>Actinomycetes</taxon>
        <taxon>Micromonosporales</taxon>
        <taxon>Micromonosporaceae</taxon>
        <taxon>Actinoplanes</taxon>
    </lineage>
</organism>
<dbReference type="Proteomes" id="UP001240150">
    <property type="component" value="Chromosome"/>
</dbReference>
<dbReference type="EMBL" id="CP126980">
    <property type="protein sequence ID" value="WIM99385.1"/>
    <property type="molecule type" value="Genomic_DNA"/>
</dbReference>
<sequence>MAITNVFTYKDGELIGTEQIEVPDEPVIDSRTAEEIALDEINAVSTTAAKINALVRYIERKAAEGNAE</sequence>
<gene>
    <name evidence="1" type="ORF">ACTOB_003036</name>
</gene>
<name>A0ABY8WNH3_9ACTN</name>
<keyword evidence="2" id="KW-1185">Reference proteome</keyword>
<proteinExistence type="predicted"/>
<evidence type="ECO:0000313" key="2">
    <source>
        <dbReference type="Proteomes" id="UP001240150"/>
    </source>
</evidence>